<accession>A7IBU8</accession>
<feature type="compositionally biased region" description="Basic and acidic residues" evidence="1">
    <location>
        <begin position="280"/>
        <end position="302"/>
    </location>
</feature>
<feature type="region of interest" description="Disordered" evidence="1">
    <location>
        <begin position="151"/>
        <end position="404"/>
    </location>
</feature>
<protein>
    <submittedName>
        <fullName evidence="2">LigA</fullName>
    </submittedName>
</protein>
<reference evidence="2 3" key="1">
    <citation type="submission" date="2007-07" db="EMBL/GenBank/DDBJ databases">
        <title>Complete sequence of chromosome of Xanthobacter autotrophicus Py2.</title>
        <authorList>
            <consortium name="US DOE Joint Genome Institute"/>
            <person name="Copeland A."/>
            <person name="Lucas S."/>
            <person name="Lapidus A."/>
            <person name="Barry K."/>
            <person name="Glavina del Rio T."/>
            <person name="Hammon N."/>
            <person name="Israni S."/>
            <person name="Dalin E."/>
            <person name="Tice H."/>
            <person name="Pitluck S."/>
            <person name="Sims D."/>
            <person name="Brettin T."/>
            <person name="Bruce D."/>
            <person name="Detter J.C."/>
            <person name="Han C."/>
            <person name="Tapia R."/>
            <person name="Brainard J."/>
            <person name="Schmutz J."/>
            <person name="Larimer F."/>
            <person name="Land M."/>
            <person name="Hauser L."/>
            <person name="Kyrpides N."/>
            <person name="Kim E."/>
            <person name="Ensigns S.A."/>
            <person name="Richardson P."/>
        </authorList>
    </citation>
    <scope>NUCLEOTIDE SEQUENCE [LARGE SCALE GENOMIC DNA]</scope>
    <source>
        <strain evidence="3">ATCC BAA-1158 / Py2</strain>
    </source>
</reference>
<dbReference type="KEGG" id="xau:Xaut_0233"/>
<evidence type="ECO:0000256" key="1">
    <source>
        <dbReference type="SAM" id="MobiDB-lite"/>
    </source>
</evidence>
<dbReference type="Proteomes" id="UP000002417">
    <property type="component" value="Chromosome"/>
</dbReference>
<feature type="compositionally biased region" description="Basic residues" evidence="1">
    <location>
        <begin position="74"/>
        <end position="88"/>
    </location>
</feature>
<feature type="compositionally biased region" description="Basic residues" evidence="1">
    <location>
        <begin position="309"/>
        <end position="319"/>
    </location>
</feature>
<name>A7IBU8_XANP2</name>
<sequence length="467" mass="52060">MGHARIHLGPADEIRRAEAQRGQGPDRRGAQRRPADGHDGRRWSVIHEPAGQQRLDQRQPAVAAAAAALGGRVRTARRHHDRGSHRRCAGQDRGQPAGPGPTVRRAGRGRLQLCRRHAEGGQRRDRRATAAHQPALVARGAVLAVRRQELPHAPAHRRSRAHGTRPVRHRPALLARERLRVPRRGGAAPRGNRRRREAYRARPRHGGPGRSRARSVAHRRSQACGRAGGARSVARPDWPPRAHRRQERGELPAADRRPRPLRAGPGRMVQLAVPRATGVEGRDGRLAREAPRRQEGLSDGEVRAANVLRPRHRVRPRPHRPLEMPDLARRPRRRRDLRRRPGRRDADAMVGQRLRAGRPRLRVGTRQADRHRRGRTPERRQDHSACGLVSATRPGAGQPGGPPVRRILHTLGVGGRCRRDALDAGPATALPAAHHEPRRQGARTPPPDLPQRARRGAGRLPLHRRAR</sequence>
<feature type="compositionally biased region" description="Basic and acidic residues" evidence="1">
    <location>
        <begin position="320"/>
        <end position="329"/>
    </location>
</feature>
<organism evidence="2 3">
    <name type="scientific">Xanthobacter autotrophicus (strain ATCC BAA-1158 / Py2)</name>
    <dbReference type="NCBI Taxonomy" id="78245"/>
    <lineage>
        <taxon>Bacteria</taxon>
        <taxon>Pseudomonadati</taxon>
        <taxon>Pseudomonadota</taxon>
        <taxon>Alphaproteobacteria</taxon>
        <taxon>Hyphomicrobiales</taxon>
        <taxon>Xanthobacteraceae</taxon>
        <taxon>Xanthobacter</taxon>
    </lineage>
</organism>
<feature type="compositionally biased region" description="Basic residues" evidence="1">
    <location>
        <begin position="191"/>
        <end position="221"/>
    </location>
</feature>
<feature type="compositionally biased region" description="Basic and acidic residues" evidence="1">
    <location>
        <begin position="10"/>
        <end position="42"/>
    </location>
</feature>
<feature type="compositionally biased region" description="Basic and acidic residues" evidence="1">
    <location>
        <begin position="247"/>
        <end position="258"/>
    </location>
</feature>
<feature type="compositionally biased region" description="Basic residues" evidence="1">
    <location>
        <begin position="452"/>
        <end position="467"/>
    </location>
</feature>
<proteinExistence type="predicted"/>
<feature type="region of interest" description="Disordered" evidence="1">
    <location>
        <begin position="419"/>
        <end position="467"/>
    </location>
</feature>
<dbReference type="EMBL" id="CP000781">
    <property type="protein sequence ID" value="ABS65491.1"/>
    <property type="molecule type" value="Genomic_DNA"/>
</dbReference>
<dbReference type="AlphaFoldDB" id="A7IBU8"/>
<feature type="compositionally biased region" description="Basic residues" evidence="1">
    <location>
        <begin position="154"/>
        <end position="171"/>
    </location>
</feature>
<feature type="compositionally biased region" description="Low complexity" evidence="1">
    <location>
        <begin position="61"/>
        <end position="73"/>
    </location>
</feature>
<evidence type="ECO:0000313" key="3">
    <source>
        <dbReference type="Proteomes" id="UP000002417"/>
    </source>
</evidence>
<feature type="compositionally biased region" description="Basic residues" evidence="1">
    <location>
        <begin position="330"/>
        <end position="342"/>
    </location>
</feature>
<feature type="compositionally biased region" description="Basic residues" evidence="1">
    <location>
        <begin position="355"/>
        <end position="374"/>
    </location>
</feature>
<evidence type="ECO:0000313" key="2">
    <source>
        <dbReference type="EMBL" id="ABS65491.1"/>
    </source>
</evidence>
<dbReference type="HOGENOM" id="CLU_585179_0_0_5"/>
<gene>
    <name evidence="2" type="ordered locus">Xaut_0233</name>
</gene>
<keyword evidence="3" id="KW-1185">Reference proteome</keyword>
<feature type="region of interest" description="Disordered" evidence="1">
    <location>
        <begin position="1"/>
        <end position="105"/>
    </location>
</feature>